<dbReference type="PANTHER" id="PTHR47371:SF3">
    <property type="entry name" value="PHOSPHOGLYCEROL TRANSFERASE I"/>
    <property type="match status" value="1"/>
</dbReference>
<dbReference type="SUPFAM" id="SSF53649">
    <property type="entry name" value="Alkaline phosphatase-like"/>
    <property type="match status" value="1"/>
</dbReference>
<evidence type="ECO:0000256" key="8">
    <source>
        <dbReference type="PIRSR" id="PIRSR005091-3"/>
    </source>
</evidence>
<evidence type="ECO:0000256" key="1">
    <source>
        <dbReference type="ARBA" id="ARBA00004651"/>
    </source>
</evidence>
<dbReference type="PANTHER" id="PTHR47371">
    <property type="entry name" value="LIPOTEICHOIC ACID SYNTHASE"/>
    <property type="match status" value="1"/>
</dbReference>
<feature type="transmembrane region" description="Helical" evidence="9">
    <location>
        <begin position="130"/>
        <end position="150"/>
    </location>
</feature>
<evidence type="ECO:0000256" key="5">
    <source>
        <dbReference type="ARBA" id="ARBA00023136"/>
    </source>
</evidence>
<dbReference type="InterPro" id="IPR050448">
    <property type="entry name" value="OpgB/LTA_synthase_biosynth"/>
</dbReference>
<dbReference type="RefSeq" id="WP_350015847.1">
    <property type="nucleotide sequence ID" value="NZ_CP157948.1"/>
</dbReference>
<keyword evidence="7" id="KW-0464">Manganese</keyword>
<dbReference type="PIRSF" id="PIRSF005091">
    <property type="entry name" value="Mmb_sulf_HI1246"/>
    <property type="match status" value="1"/>
</dbReference>
<protein>
    <submittedName>
        <fullName evidence="11">LTA synthase family protein</fullName>
        <ecNumber evidence="11">2.7.8.-</ecNumber>
    </submittedName>
</protein>
<dbReference type="EMBL" id="CP157948">
    <property type="protein sequence ID" value="XBS89268.1"/>
    <property type="molecule type" value="Genomic_DNA"/>
</dbReference>
<keyword evidence="7" id="KW-0479">Metal-binding</keyword>
<dbReference type="InterPro" id="IPR000917">
    <property type="entry name" value="Sulfatase_N"/>
</dbReference>
<gene>
    <name evidence="11" type="ORF">ABNK63_12820</name>
</gene>
<evidence type="ECO:0000259" key="10">
    <source>
        <dbReference type="Pfam" id="PF00884"/>
    </source>
</evidence>
<dbReference type="CDD" id="cd16015">
    <property type="entry name" value="LTA_synthase"/>
    <property type="match status" value="1"/>
</dbReference>
<dbReference type="AlphaFoldDB" id="A0AAU7QL05"/>
<keyword evidence="4 9" id="KW-1133">Transmembrane helix</keyword>
<dbReference type="InterPro" id="IPR017850">
    <property type="entry name" value="Alkaline_phosphatase_core_sf"/>
</dbReference>
<feature type="transmembrane region" description="Helical" evidence="9">
    <location>
        <begin position="162"/>
        <end position="182"/>
    </location>
</feature>
<feature type="active site" evidence="6">
    <location>
        <position position="318"/>
    </location>
</feature>
<keyword evidence="5 9" id="KW-0472">Membrane</keyword>
<keyword evidence="2" id="KW-1003">Cell membrane</keyword>
<dbReference type="GO" id="GO:0016740">
    <property type="term" value="F:transferase activity"/>
    <property type="evidence" value="ECO:0007669"/>
    <property type="project" value="UniProtKB-KW"/>
</dbReference>
<dbReference type="GO" id="GO:0005886">
    <property type="term" value="C:plasma membrane"/>
    <property type="evidence" value="ECO:0007669"/>
    <property type="project" value="UniProtKB-SubCell"/>
</dbReference>
<name>A0AAU7QL05_9GAMM</name>
<evidence type="ECO:0000256" key="6">
    <source>
        <dbReference type="PIRSR" id="PIRSR005091-1"/>
    </source>
</evidence>
<dbReference type="Gene3D" id="3.40.720.10">
    <property type="entry name" value="Alkaline Phosphatase, subunit A"/>
    <property type="match status" value="1"/>
</dbReference>
<feature type="binding site" evidence="8">
    <location>
        <position position="489"/>
    </location>
    <ligand>
        <name>Mn(2+)</name>
        <dbReference type="ChEBI" id="CHEBI:29035"/>
    </ligand>
</feature>
<feature type="domain" description="Sulfatase N-terminal" evidence="10">
    <location>
        <begin position="272"/>
        <end position="539"/>
    </location>
</feature>
<sequence>MRQLSWRFFLLALVFLGLSRFGLALWLWPRAEPAGGLWPVLLGGLRIDLSLLAMVCALPALLSPWLGHRPWAARITAWWYRLWWMLFVLLELSTPQFILEYDTRPNRLYVEYLDSPHEVSAMLWHGYKGVLLFALAGLLLLGWVGFRVLRTSLVDARLRLRWRPLLMAAMFPLLFLGARGTLEHRPLNASMVAFSDDAMINTLPLNSLYSVINAIRGMHNERSSAALYGPMPEAEMQQLVREASGFEGAMLDPQHPGWHVQHASKRPAEPLNLVIIVEESLGAQYIGTLGGEQLSPQFDALAKDGWLLARTYATGTRSVRGLEAITTGFLPTPAEAVLKQPRSQRGFFTLAGLLGEFGYHSRFIYGGEAHFDNMKSFFLGNGFDEVIDQPKFEVKPAFVGSWGASDEDMFNELHHRLMQGGTQPQFTLAFSVSNHTPWEYPGGRIEASEPAASVQNTVRYADWAIGRFFAKAKLSPYWKNTVFLLVADHDSRVFGASLVPVRHFHIPALILGAGVPAQRDEHLVSQIDLAPTLLSLIGISSVQPMLGADLTVHYPGRAIMQYGDNYGYLKGDQLLVLQPGQPAAQFHYAVADHQLAPVAVDPALSRLALAHALWPSWAYFNQRYGLPPKSLQPAPAPPATVLKPMEPDKCCATREL</sequence>
<evidence type="ECO:0000256" key="7">
    <source>
        <dbReference type="PIRSR" id="PIRSR005091-2"/>
    </source>
</evidence>
<dbReference type="EC" id="2.7.8.-" evidence="11"/>
<feature type="binding site" evidence="8">
    <location>
        <position position="279"/>
    </location>
    <ligand>
        <name>Mn(2+)</name>
        <dbReference type="ChEBI" id="CHEBI:29035"/>
    </ligand>
</feature>
<evidence type="ECO:0000313" key="11">
    <source>
        <dbReference type="EMBL" id="XBS89268.1"/>
    </source>
</evidence>
<evidence type="ECO:0000256" key="9">
    <source>
        <dbReference type="SAM" id="Phobius"/>
    </source>
</evidence>
<evidence type="ECO:0000256" key="3">
    <source>
        <dbReference type="ARBA" id="ARBA00022692"/>
    </source>
</evidence>
<accession>A0AAU7QL05</accession>
<comment type="subcellular location">
    <subcellularLocation>
        <location evidence="1">Cell membrane</location>
        <topology evidence="1">Multi-pass membrane protein</topology>
    </subcellularLocation>
</comment>
<dbReference type="GO" id="GO:0046872">
    <property type="term" value="F:metal ion binding"/>
    <property type="evidence" value="ECO:0007669"/>
    <property type="project" value="UniProtKB-KW"/>
</dbReference>
<feature type="binding site" evidence="7">
    <location>
        <position position="435"/>
    </location>
    <ligand>
        <name>substrate</name>
    </ligand>
</feature>
<feature type="transmembrane region" description="Helical" evidence="9">
    <location>
        <begin position="40"/>
        <end position="66"/>
    </location>
</feature>
<evidence type="ECO:0000256" key="2">
    <source>
        <dbReference type="ARBA" id="ARBA00022475"/>
    </source>
</evidence>
<dbReference type="Gene3D" id="3.30.1120.80">
    <property type="match status" value="1"/>
</dbReference>
<dbReference type="Pfam" id="PF00884">
    <property type="entry name" value="Sulfatase"/>
    <property type="match status" value="1"/>
</dbReference>
<proteinExistence type="predicted"/>
<feature type="transmembrane region" description="Helical" evidence="9">
    <location>
        <begin position="78"/>
        <end position="99"/>
    </location>
</feature>
<reference evidence="11" key="1">
    <citation type="submission" date="2024-06" db="EMBL/GenBank/DDBJ databases">
        <authorList>
            <person name="Sun Y."/>
        </authorList>
    </citation>
    <scope>NUCLEOTIDE SEQUENCE</scope>
    <source>
        <strain evidence="11">IGA1.0</strain>
    </source>
</reference>
<keyword evidence="3 9" id="KW-0812">Transmembrane</keyword>
<evidence type="ECO:0000256" key="4">
    <source>
        <dbReference type="ARBA" id="ARBA00022989"/>
    </source>
</evidence>
<keyword evidence="11" id="KW-0808">Transferase</keyword>
<organism evidence="11">
    <name type="scientific">Rhodanobacter sp. IGA1.0</name>
    <dbReference type="NCBI Taxonomy" id="3158582"/>
    <lineage>
        <taxon>Bacteria</taxon>
        <taxon>Pseudomonadati</taxon>
        <taxon>Pseudomonadota</taxon>
        <taxon>Gammaproteobacteria</taxon>
        <taxon>Lysobacterales</taxon>
        <taxon>Rhodanobacteraceae</taxon>
        <taxon>Rhodanobacter</taxon>
    </lineage>
</organism>
<dbReference type="InterPro" id="IPR012160">
    <property type="entry name" value="LtaS-like"/>
</dbReference>
<feature type="binding site" evidence="8">
    <location>
        <position position="488"/>
    </location>
    <ligand>
        <name>Mn(2+)</name>
        <dbReference type="ChEBI" id="CHEBI:29035"/>
    </ligand>
</feature>